<keyword evidence="1 3" id="KW-0547">Nucleotide-binding</keyword>
<protein>
    <submittedName>
        <fullName evidence="7">Tyrosine protein kinase TXK, putative</fullName>
        <ecNumber evidence="7">2.7.11.21</ecNumber>
    </submittedName>
</protein>
<sequence length="451" mass="52048">MKEEGLLPTYPMEKAERTTQIVCFYRRVDEFGSLFKRKYFTDKSVSVGKGYEVMDKCDESGCLLLRDVDRVVFTTVTTSIELRSTDVVTLGRTVKYEMNVVSGEKYNKGIEFREQLLPNGHIGSGSFSHVMLTYNRVDGKQYAVKHLKEGMEKTYGKKFKGEIEVMKTLGKHAHMIGYVTDFQTENIQYLVMEYVEYPLLGYISQQERIGKYVHHAVCRKVLEDIAGGVVYLEKMKYIHRDIKCGNVLVSSDFQCKIGDFGLCIKECDAQSQFNSIGGVGTVDYLAPEVRSTPAKYSYKSDVWSVGCVLWCVLNGREMKEYRAKYFEELPAMSEYAQLGNCGGMMLEENYEKRLTMKKMVDIGFIKISKSEEDDGTIKREIFTQPHFIQSPKKKEKREKDSKKIQANAMELEQIKVEQKKLKRKEEKHKREHKKGGEIRYTPLFTKQSAKK</sequence>
<dbReference type="GO" id="GO:0004674">
    <property type="term" value="F:protein serine/threonine kinase activity"/>
    <property type="evidence" value="ECO:0007669"/>
    <property type="project" value="UniProtKB-KW"/>
</dbReference>
<evidence type="ECO:0000256" key="1">
    <source>
        <dbReference type="ARBA" id="ARBA00022741"/>
    </source>
</evidence>
<dbReference type="PROSITE" id="PS00108">
    <property type="entry name" value="PROTEIN_KINASE_ST"/>
    <property type="match status" value="1"/>
</dbReference>
<dbReference type="Gene3D" id="1.10.510.10">
    <property type="entry name" value="Transferase(Phosphotransferase) domain 1"/>
    <property type="match status" value="1"/>
</dbReference>
<feature type="region of interest" description="Disordered" evidence="5">
    <location>
        <begin position="415"/>
        <end position="451"/>
    </location>
</feature>
<dbReference type="OrthoDB" id="541276at2759"/>
<dbReference type="OMA" id="HEGRIDH"/>
<evidence type="ECO:0000259" key="6">
    <source>
        <dbReference type="PROSITE" id="PS50011"/>
    </source>
</evidence>
<dbReference type="GO" id="GO:0005737">
    <property type="term" value="C:cytoplasm"/>
    <property type="evidence" value="ECO:0007669"/>
    <property type="project" value="TreeGrafter"/>
</dbReference>
<keyword evidence="2 3" id="KW-0067">ATP-binding</keyword>
<dbReference type="PANTHER" id="PTHR44167:SF25">
    <property type="entry name" value="PROTEIN KINASE DOMAIN CONTAINING PROTEIN"/>
    <property type="match status" value="1"/>
</dbReference>
<dbReference type="SUPFAM" id="SSF56112">
    <property type="entry name" value="Protein kinase-like (PK-like)"/>
    <property type="match status" value="1"/>
</dbReference>
<evidence type="ECO:0000256" key="4">
    <source>
        <dbReference type="RuleBase" id="RU000304"/>
    </source>
</evidence>
<dbReference type="InterPro" id="IPR017441">
    <property type="entry name" value="Protein_kinase_ATP_BS"/>
</dbReference>
<dbReference type="PROSITE" id="PS50011">
    <property type="entry name" value="PROTEIN_KINASE_DOM"/>
    <property type="match status" value="1"/>
</dbReference>
<feature type="binding site" evidence="3">
    <location>
        <position position="145"/>
    </location>
    <ligand>
        <name>ATP</name>
        <dbReference type="ChEBI" id="CHEBI:30616"/>
    </ligand>
</feature>
<keyword evidence="8" id="KW-1185">Reference proteome</keyword>
<keyword evidence="7" id="KW-0418">Kinase</keyword>
<dbReference type="GO" id="GO:0005524">
    <property type="term" value="F:ATP binding"/>
    <property type="evidence" value="ECO:0007669"/>
    <property type="project" value="UniProtKB-UniRule"/>
</dbReference>
<dbReference type="InterPro" id="IPR011009">
    <property type="entry name" value="Kinase-like_dom_sf"/>
</dbReference>
<evidence type="ECO:0000256" key="2">
    <source>
        <dbReference type="ARBA" id="ARBA00022840"/>
    </source>
</evidence>
<dbReference type="Pfam" id="PF00069">
    <property type="entry name" value="Pkinase"/>
    <property type="match status" value="1"/>
</dbReference>
<name>A0A0A1UDU0_ENTIV</name>
<gene>
    <name evidence="7" type="ORF">EIN_497890</name>
</gene>
<dbReference type="GeneID" id="14893588"/>
<dbReference type="RefSeq" id="XP_004261380.1">
    <property type="nucleotide sequence ID" value="XM_004261332.1"/>
</dbReference>
<accession>A0A0A1UDU0</accession>
<proteinExistence type="inferred from homology"/>
<dbReference type="PROSITE" id="PS00107">
    <property type="entry name" value="PROTEIN_KINASE_ATP"/>
    <property type="match status" value="1"/>
</dbReference>
<dbReference type="GO" id="GO:0005634">
    <property type="term" value="C:nucleus"/>
    <property type="evidence" value="ECO:0007669"/>
    <property type="project" value="TreeGrafter"/>
</dbReference>
<keyword evidence="7" id="KW-0808">Transferase</keyword>
<dbReference type="EMBL" id="KB206184">
    <property type="protein sequence ID" value="ELP94609.1"/>
    <property type="molecule type" value="Genomic_DNA"/>
</dbReference>
<dbReference type="AlphaFoldDB" id="A0A0A1UDU0"/>
<reference evidence="7 8" key="1">
    <citation type="submission" date="2012-10" db="EMBL/GenBank/DDBJ databases">
        <authorList>
            <person name="Zafar N."/>
            <person name="Inman J."/>
            <person name="Hall N."/>
            <person name="Lorenzi H."/>
            <person name="Caler E."/>
        </authorList>
    </citation>
    <scope>NUCLEOTIDE SEQUENCE [LARGE SCALE GENOMIC DNA]</scope>
    <source>
        <strain evidence="7 8">IP1</strain>
    </source>
</reference>
<dbReference type="KEGG" id="eiv:EIN_497890"/>
<organism evidence="7 8">
    <name type="scientific">Entamoeba invadens IP1</name>
    <dbReference type="NCBI Taxonomy" id="370355"/>
    <lineage>
        <taxon>Eukaryota</taxon>
        <taxon>Amoebozoa</taxon>
        <taxon>Evosea</taxon>
        <taxon>Archamoebae</taxon>
        <taxon>Mastigamoebida</taxon>
        <taxon>Entamoebidae</taxon>
        <taxon>Entamoeba</taxon>
    </lineage>
</organism>
<dbReference type="SMART" id="SM00220">
    <property type="entry name" value="S_TKc"/>
    <property type="match status" value="1"/>
</dbReference>
<dbReference type="VEuPathDB" id="AmoebaDB:EIN_497890"/>
<dbReference type="GO" id="GO:0044773">
    <property type="term" value="P:mitotic DNA damage checkpoint signaling"/>
    <property type="evidence" value="ECO:0007669"/>
    <property type="project" value="TreeGrafter"/>
</dbReference>
<evidence type="ECO:0000256" key="5">
    <source>
        <dbReference type="SAM" id="MobiDB-lite"/>
    </source>
</evidence>
<dbReference type="Proteomes" id="UP000014680">
    <property type="component" value="Unassembled WGS sequence"/>
</dbReference>
<dbReference type="InterPro" id="IPR008271">
    <property type="entry name" value="Ser/Thr_kinase_AS"/>
</dbReference>
<comment type="similarity">
    <text evidence="4">Belongs to the protein kinase superfamily.</text>
</comment>
<feature type="compositionally biased region" description="Basic residues" evidence="5">
    <location>
        <begin position="420"/>
        <end position="433"/>
    </location>
</feature>
<feature type="domain" description="Protein kinase" evidence="6">
    <location>
        <begin position="116"/>
        <end position="365"/>
    </location>
</feature>
<dbReference type="PANTHER" id="PTHR44167">
    <property type="entry name" value="OVARIAN-SPECIFIC SERINE/THREONINE-PROTEIN KINASE LOK-RELATED"/>
    <property type="match status" value="1"/>
</dbReference>
<evidence type="ECO:0000313" key="7">
    <source>
        <dbReference type="EMBL" id="ELP94609.1"/>
    </source>
</evidence>
<keyword evidence="4" id="KW-0723">Serine/threonine-protein kinase</keyword>
<evidence type="ECO:0000313" key="8">
    <source>
        <dbReference type="Proteomes" id="UP000014680"/>
    </source>
</evidence>
<dbReference type="InterPro" id="IPR000719">
    <property type="entry name" value="Prot_kinase_dom"/>
</dbReference>
<evidence type="ECO:0000256" key="3">
    <source>
        <dbReference type="PROSITE-ProRule" id="PRU10141"/>
    </source>
</evidence>
<dbReference type="EC" id="2.7.11.21" evidence="7"/>
<dbReference type="CDD" id="cd00180">
    <property type="entry name" value="PKc"/>
    <property type="match status" value="1"/>
</dbReference>